<evidence type="ECO:0000256" key="1">
    <source>
        <dbReference type="SAM" id="MobiDB-lite"/>
    </source>
</evidence>
<feature type="compositionally biased region" description="Low complexity" evidence="1">
    <location>
        <begin position="176"/>
        <end position="187"/>
    </location>
</feature>
<sequence>FPFDLKKNSNIGYGFINFVDPAHAARFAQEFDYVYLDDRMEAKGKPLRVHAASVQGYQDNYAHFSAKAAQKQSALRSPLFFPGGSLAKLPEEVASALADLQRGPEAAARAPEAPELGAQGEGSGRQPRLWRPSPRRSRWGAGRPRAPPASAPRAGGASARRQSVCISAAPGASRVARAGTPPTCAAARPRRPTRTCPGRSCPPTG</sequence>
<reference evidence="2" key="1">
    <citation type="submission" date="2023-10" db="EMBL/GenBank/DDBJ databases">
        <authorList>
            <person name="Chen Y."/>
            <person name="Shah S."/>
            <person name="Dougan E. K."/>
            <person name="Thang M."/>
            <person name="Chan C."/>
        </authorList>
    </citation>
    <scope>NUCLEOTIDE SEQUENCE [LARGE SCALE GENOMIC DNA]</scope>
</reference>
<name>A0ABN9RVQ0_9DINO</name>
<evidence type="ECO:0000313" key="3">
    <source>
        <dbReference type="Proteomes" id="UP001189429"/>
    </source>
</evidence>
<evidence type="ECO:0000313" key="2">
    <source>
        <dbReference type="EMBL" id="CAK0823147.1"/>
    </source>
</evidence>
<feature type="non-terminal residue" evidence="2">
    <location>
        <position position="1"/>
    </location>
</feature>
<proteinExistence type="predicted"/>
<dbReference type="EMBL" id="CAUYUJ010008198">
    <property type="protein sequence ID" value="CAK0823147.1"/>
    <property type="molecule type" value="Genomic_DNA"/>
</dbReference>
<feature type="region of interest" description="Disordered" evidence="1">
    <location>
        <begin position="98"/>
        <end position="205"/>
    </location>
</feature>
<protein>
    <recommendedName>
        <fullName evidence="4">Mei2-like C-terminal RNA recognition motif domain-containing protein</fullName>
    </recommendedName>
</protein>
<accession>A0ABN9RVQ0</accession>
<dbReference type="SUPFAM" id="SSF54928">
    <property type="entry name" value="RNA-binding domain, RBD"/>
    <property type="match status" value="1"/>
</dbReference>
<dbReference type="Proteomes" id="UP001189429">
    <property type="component" value="Unassembled WGS sequence"/>
</dbReference>
<feature type="compositionally biased region" description="Low complexity" evidence="1">
    <location>
        <begin position="151"/>
        <end position="161"/>
    </location>
</feature>
<comment type="caution">
    <text evidence="2">The sequence shown here is derived from an EMBL/GenBank/DDBJ whole genome shotgun (WGS) entry which is preliminary data.</text>
</comment>
<feature type="compositionally biased region" description="Low complexity" evidence="1">
    <location>
        <begin position="104"/>
        <end position="115"/>
    </location>
</feature>
<gene>
    <name evidence="2" type="ORF">PCOR1329_LOCUS23981</name>
</gene>
<evidence type="ECO:0008006" key="4">
    <source>
        <dbReference type="Google" id="ProtNLM"/>
    </source>
</evidence>
<keyword evidence="3" id="KW-1185">Reference proteome</keyword>
<organism evidence="2 3">
    <name type="scientific">Prorocentrum cordatum</name>
    <dbReference type="NCBI Taxonomy" id="2364126"/>
    <lineage>
        <taxon>Eukaryota</taxon>
        <taxon>Sar</taxon>
        <taxon>Alveolata</taxon>
        <taxon>Dinophyceae</taxon>
        <taxon>Prorocentrales</taxon>
        <taxon>Prorocentraceae</taxon>
        <taxon>Prorocentrum</taxon>
    </lineage>
</organism>
<dbReference type="InterPro" id="IPR035979">
    <property type="entry name" value="RBD_domain_sf"/>
</dbReference>
<feature type="compositionally biased region" description="Low complexity" evidence="1">
    <location>
        <begin position="194"/>
        <end position="205"/>
    </location>
</feature>